<evidence type="ECO:0000313" key="2">
    <source>
        <dbReference type="Proteomes" id="UP001501195"/>
    </source>
</evidence>
<organism evidence="1 2">
    <name type="scientific">Kineococcus glutinatus</name>
    <dbReference type="NCBI Taxonomy" id="1070872"/>
    <lineage>
        <taxon>Bacteria</taxon>
        <taxon>Bacillati</taxon>
        <taxon>Actinomycetota</taxon>
        <taxon>Actinomycetes</taxon>
        <taxon>Kineosporiales</taxon>
        <taxon>Kineosporiaceae</taxon>
        <taxon>Kineococcus</taxon>
    </lineage>
</organism>
<dbReference type="PANTHER" id="PTHR41913">
    <property type="entry name" value="DUF1684 DOMAIN-CONTAINING PROTEIN"/>
    <property type="match status" value="1"/>
</dbReference>
<keyword evidence="2" id="KW-1185">Reference proteome</keyword>
<gene>
    <name evidence="1" type="ORF">GCM10023225_30580</name>
</gene>
<proteinExistence type="predicted"/>
<comment type="caution">
    <text evidence="1">The sequence shown here is derived from an EMBL/GenBank/DDBJ whole genome shotgun (WGS) entry which is preliminary data.</text>
</comment>
<dbReference type="Pfam" id="PF07920">
    <property type="entry name" value="DUF1684"/>
    <property type="match status" value="1"/>
</dbReference>
<dbReference type="InterPro" id="IPR012467">
    <property type="entry name" value="DUF1684"/>
</dbReference>
<dbReference type="RefSeq" id="WP_345713580.1">
    <property type="nucleotide sequence ID" value="NZ_BAABIL010000545.1"/>
</dbReference>
<name>A0ABP9I966_9ACTN</name>
<dbReference type="PANTHER" id="PTHR41913:SF1">
    <property type="entry name" value="DUF1684 DOMAIN-CONTAINING PROTEIN"/>
    <property type="match status" value="1"/>
</dbReference>
<evidence type="ECO:0000313" key="1">
    <source>
        <dbReference type="EMBL" id="GAA4992151.1"/>
    </source>
</evidence>
<reference evidence="2" key="1">
    <citation type="journal article" date="2019" name="Int. J. Syst. Evol. Microbiol.">
        <title>The Global Catalogue of Microorganisms (GCM) 10K type strain sequencing project: providing services to taxonomists for standard genome sequencing and annotation.</title>
        <authorList>
            <consortium name="The Broad Institute Genomics Platform"/>
            <consortium name="The Broad Institute Genome Sequencing Center for Infectious Disease"/>
            <person name="Wu L."/>
            <person name="Ma J."/>
        </authorList>
    </citation>
    <scope>NUCLEOTIDE SEQUENCE [LARGE SCALE GENOMIC DNA]</scope>
    <source>
        <strain evidence="2">JCM 18126</strain>
    </source>
</reference>
<sequence length="271" mass="28568">MTTTVPTTVPDHTAGARREWELWRAERTATLSLPHGWLSLTALHWLSPHPQRHGDVPGEWSATDEAVTVTASAGDGLVLDGDPLTGTRELRPLDGAPGTPVEAGERVVEVLRRGTSAALRVRDPRSPLRAAFTGVPVFDFDPAWVLPGRFRPATAPEDVTVSAVVAGLSHTYRAAGRVSFEHDGRTVELVAFGDAGGELRVLFTDATSGVSTTGTVRSLAVPAPAGDGSVVLDLNRAANLPCAFSDHATCPLAPAGNRLPFAVEAGERDPR</sequence>
<accession>A0ABP9I966</accession>
<dbReference type="EMBL" id="BAABIL010000545">
    <property type="protein sequence ID" value="GAA4992151.1"/>
    <property type="molecule type" value="Genomic_DNA"/>
</dbReference>
<protein>
    <submittedName>
        <fullName evidence="1">DUF1684 domain-containing protein</fullName>
    </submittedName>
</protein>
<dbReference type="Proteomes" id="UP001501195">
    <property type="component" value="Unassembled WGS sequence"/>
</dbReference>